<dbReference type="AlphaFoldDB" id="F4C6N2"/>
<dbReference type="EMBL" id="CP002584">
    <property type="protein sequence ID" value="ADZ77068.1"/>
    <property type="molecule type" value="Genomic_DNA"/>
</dbReference>
<sequence>MPYKSKTQKLERDTQILKCWKQVLFESNVNAFEALFRLTNANFIKFCQQYISDRETSEEIVSDVFVDLWLNRSKLEHVKKPEVYLLICVKNKALNHWKKKSSMQLVSLDEETNEIIDAYRPDEELERKELFMQLDRAIGSLPHQCRVIFKLVKEDGMKCAEVAEILNISVRTVHAQIYRAMTKLNSVMTKHQASDAAIIIKNIASAIALFLFLQSSCF</sequence>
<dbReference type="InterPro" id="IPR013325">
    <property type="entry name" value="RNA_pol_sigma_r2"/>
</dbReference>
<keyword evidence="3" id="KW-0731">Sigma factor</keyword>
<gene>
    <name evidence="7" type="ordered locus">Sph21_0486</name>
</gene>
<dbReference type="HOGENOM" id="CLU_047691_4_3_10"/>
<keyword evidence="2" id="KW-0805">Transcription regulation</keyword>
<evidence type="ECO:0000256" key="1">
    <source>
        <dbReference type="ARBA" id="ARBA00010641"/>
    </source>
</evidence>
<evidence type="ECO:0000313" key="7">
    <source>
        <dbReference type="EMBL" id="ADZ77068.1"/>
    </source>
</evidence>
<evidence type="ECO:0000259" key="6">
    <source>
        <dbReference type="Pfam" id="PF08281"/>
    </source>
</evidence>
<dbReference type="InterPro" id="IPR039425">
    <property type="entry name" value="RNA_pol_sigma-70-like"/>
</dbReference>
<evidence type="ECO:0000256" key="3">
    <source>
        <dbReference type="ARBA" id="ARBA00023082"/>
    </source>
</evidence>
<feature type="domain" description="RNA polymerase sigma factor 70 region 4 type 2" evidence="6">
    <location>
        <begin position="132"/>
        <end position="184"/>
    </location>
</feature>
<evidence type="ECO:0000259" key="5">
    <source>
        <dbReference type="Pfam" id="PF04542"/>
    </source>
</evidence>
<evidence type="ECO:0000256" key="2">
    <source>
        <dbReference type="ARBA" id="ARBA00023015"/>
    </source>
</evidence>
<dbReference type="GO" id="GO:0016987">
    <property type="term" value="F:sigma factor activity"/>
    <property type="evidence" value="ECO:0007669"/>
    <property type="project" value="UniProtKB-KW"/>
</dbReference>
<dbReference type="KEGG" id="shg:Sph21_0486"/>
<proteinExistence type="inferred from homology"/>
<dbReference type="SUPFAM" id="SSF88659">
    <property type="entry name" value="Sigma3 and sigma4 domains of RNA polymerase sigma factors"/>
    <property type="match status" value="1"/>
</dbReference>
<dbReference type="GO" id="GO:0003677">
    <property type="term" value="F:DNA binding"/>
    <property type="evidence" value="ECO:0007669"/>
    <property type="project" value="InterPro"/>
</dbReference>
<dbReference type="GO" id="GO:0006352">
    <property type="term" value="P:DNA-templated transcription initiation"/>
    <property type="evidence" value="ECO:0007669"/>
    <property type="project" value="InterPro"/>
</dbReference>
<dbReference type="eggNOG" id="COG1595">
    <property type="taxonomic scope" value="Bacteria"/>
</dbReference>
<dbReference type="PANTHER" id="PTHR43133">
    <property type="entry name" value="RNA POLYMERASE ECF-TYPE SIGMA FACTO"/>
    <property type="match status" value="1"/>
</dbReference>
<dbReference type="PANTHER" id="PTHR43133:SF46">
    <property type="entry name" value="RNA POLYMERASE SIGMA-70 FACTOR ECF SUBFAMILY"/>
    <property type="match status" value="1"/>
</dbReference>
<dbReference type="InterPro" id="IPR007627">
    <property type="entry name" value="RNA_pol_sigma70_r2"/>
</dbReference>
<dbReference type="SUPFAM" id="SSF88946">
    <property type="entry name" value="Sigma2 domain of RNA polymerase sigma factors"/>
    <property type="match status" value="1"/>
</dbReference>
<dbReference type="Pfam" id="PF08281">
    <property type="entry name" value="Sigma70_r4_2"/>
    <property type="match status" value="1"/>
</dbReference>
<dbReference type="NCBIfam" id="TIGR02985">
    <property type="entry name" value="Sig70_bacteroi1"/>
    <property type="match status" value="1"/>
</dbReference>
<dbReference type="InterPro" id="IPR036388">
    <property type="entry name" value="WH-like_DNA-bd_sf"/>
</dbReference>
<dbReference type="PATRIC" id="fig|743722.3.peg.529"/>
<dbReference type="InterPro" id="IPR013324">
    <property type="entry name" value="RNA_pol_sigma_r3/r4-like"/>
</dbReference>
<dbReference type="Gene3D" id="1.10.1740.10">
    <property type="match status" value="1"/>
</dbReference>
<comment type="similarity">
    <text evidence="1">Belongs to the sigma-70 factor family. ECF subfamily.</text>
</comment>
<protein>
    <submittedName>
        <fullName evidence="7">RNA polymerase, sigma-24 subunit, ECF subfamily</fullName>
    </submittedName>
</protein>
<dbReference type="NCBIfam" id="TIGR02937">
    <property type="entry name" value="sigma70-ECF"/>
    <property type="match status" value="1"/>
</dbReference>
<reference evidence="7" key="1">
    <citation type="submission" date="2011-03" db="EMBL/GenBank/DDBJ databases">
        <title>Complete sequence of Sphingobacterium sp. 21.</title>
        <authorList>
            <consortium name="US DOE Joint Genome Institute"/>
            <person name="Lucas S."/>
            <person name="Copeland A."/>
            <person name="Lapidus A."/>
            <person name="Cheng J.-F."/>
            <person name="Goodwin L."/>
            <person name="Pitluck S."/>
            <person name="Davenport K."/>
            <person name="Detter J.C."/>
            <person name="Han C."/>
            <person name="Tapia R."/>
            <person name="Land M."/>
            <person name="Hauser L."/>
            <person name="Kyrpides N."/>
            <person name="Ivanova N."/>
            <person name="Ovchinnikova G."/>
            <person name="Pagani I."/>
            <person name="Siebers A.K."/>
            <person name="Allgaier M."/>
            <person name="Thelen M.P."/>
            <person name="Hugenholtz P."/>
            <person name="Woyke T."/>
        </authorList>
    </citation>
    <scope>NUCLEOTIDE SEQUENCE</scope>
    <source>
        <strain evidence="7">21</strain>
    </source>
</reference>
<accession>F4C6N2</accession>
<organism evidence="7">
    <name type="scientific">Sphingobacterium sp. (strain 21)</name>
    <dbReference type="NCBI Taxonomy" id="743722"/>
    <lineage>
        <taxon>Bacteria</taxon>
        <taxon>Pseudomonadati</taxon>
        <taxon>Bacteroidota</taxon>
        <taxon>Sphingobacteriia</taxon>
        <taxon>Sphingobacteriales</taxon>
        <taxon>Sphingobacteriaceae</taxon>
        <taxon>Sphingobacterium</taxon>
    </lineage>
</organism>
<feature type="domain" description="RNA polymerase sigma-70 region 2" evidence="5">
    <location>
        <begin position="44"/>
        <end position="101"/>
    </location>
</feature>
<dbReference type="Pfam" id="PF04542">
    <property type="entry name" value="Sigma70_r2"/>
    <property type="match status" value="1"/>
</dbReference>
<dbReference type="Gene3D" id="1.10.10.10">
    <property type="entry name" value="Winged helix-like DNA-binding domain superfamily/Winged helix DNA-binding domain"/>
    <property type="match status" value="1"/>
</dbReference>
<dbReference type="InterPro" id="IPR013249">
    <property type="entry name" value="RNA_pol_sigma70_r4_t2"/>
</dbReference>
<evidence type="ECO:0000256" key="4">
    <source>
        <dbReference type="ARBA" id="ARBA00023163"/>
    </source>
</evidence>
<dbReference type="STRING" id="743722.Sph21_0486"/>
<keyword evidence="4" id="KW-0804">Transcription</keyword>
<name>F4C6N2_SPHS2</name>
<dbReference type="InterPro" id="IPR014327">
    <property type="entry name" value="RNA_pol_sigma70_bacteroid"/>
</dbReference>
<dbReference type="InterPro" id="IPR014284">
    <property type="entry name" value="RNA_pol_sigma-70_dom"/>
</dbReference>